<evidence type="ECO:0000256" key="3">
    <source>
        <dbReference type="RuleBase" id="RU361153"/>
    </source>
</evidence>
<dbReference type="GO" id="GO:0000272">
    <property type="term" value="P:polysaccharide catabolic process"/>
    <property type="evidence" value="ECO:0007669"/>
    <property type="project" value="InterPro"/>
</dbReference>
<dbReference type="InterPro" id="IPR001547">
    <property type="entry name" value="Glyco_hydro_5"/>
</dbReference>
<keyword evidence="1 3" id="KW-0378">Hydrolase</keyword>
<dbReference type="Proteomes" id="UP000199707">
    <property type="component" value="Unassembled WGS sequence"/>
</dbReference>
<evidence type="ECO:0000313" key="6">
    <source>
        <dbReference type="EMBL" id="SCX25424.1"/>
    </source>
</evidence>
<proteinExistence type="inferred from homology"/>
<evidence type="ECO:0000259" key="5">
    <source>
        <dbReference type="Pfam" id="PF00150"/>
    </source>
</evidence>
<feature type="compositionally biased region" description="Polar residues" evidence="4">
    <location>
        <begin position="450"/>
        <end position="459"/>
    </location>
</feature>
<evidence type="ECO:0000256" key="4">
    <source>
        <dbReference type="SAM" id="MobiDB-lite"/>
    </source>
</evidence>
<dbReference type="InterPro" id="IPR017853">
    <property type="entry name" value="GH"/>
</dbReference>
<feature type="region of interest" description="Disordered" evidence="4">
    <location>
        <begin position="441"/>
        <end position="582"/>
    </location>
</feature>
<dbReference type="AlphaFoldDB" id="A0A1G4WN71"/>
<name>A0A1G4WN71_9MYCO</name>
<dbReference type="PANTHER" id="PTHR12631">
    <property type="entry name" value="ALPHA-L-IDURONIDASE"/>
    <property type="match status" value="1"/>
</dbReference>
<feature type="domain" description="Glycoside hydrolase family 5" evidence="5">
    <location>
        <begin position="50"/>
        <end position="299"/>
    </location>
</feature>
<dbReference type="STRING" id="1502745.SAMN02799620_03848"/>
<dbReference type="Pfam" id="PF00150">
    <property type="entry name" value="Cellulase"/>
    <property type="match status" value="1"/>
</dbReference>
<comment type="similarity">
    <text evidence="3">Belongs to the glycosyl hydrolase 5 (cellulase A) family.</text>
</comment>
<dbReference type="PANTHER" id="PTHR12631:SF10">
    <property type="entry name" value="BETA-XYLOSIDASE-LIKE PROTEIN-RELATED"/>
    <property type="match status" value="1"/>
</dbReference>
<protein>
    <submittedName>
        <fullName evidence="6">Cellulase (Glycosyl hydrolase family 5)</fullName>
    </submittedName>
</protein>
<organism evidence="6 7">
    <name type="scientific">Mycolicibacterium fluoranthenivorans</name>
    <dbReference type="NCBI Taxonomy" id="258505"/>
    <lineage>
        <taxon>Bacteria</taxon>
        <taxon>Bacillati</taxon>
        <taxon>Actinomycetota</taxon>
        <taxon>Actinomycetes</taxon>
        <taxon>Mycobacteriales</taxon>
        <taxon>Mycobacteriaceae</taxon>
        <taxon>Mycolicibacterium</taxon>
    </lineage>
</organism>
<evidence type="ECO:0000313" key="7">
    <source>
        <dbReference type="Proteomes" id="UP000199707"/>
    </source>
</evidence>
<sequence length="582" mass="60364">MRRNICRTNKFVVGSIAIISVSAVIAYTGPGATPMGVVLAAEIDTSSDTLGIADSQLVWETPAQQAQALDAMQALGVNTVRVGVFWGGIELAPGVYNWSALDSLINAAADRNMGVLAAVTTTPPWAATPGSAPYYTPPANPQTFGNFTGVLASRYAGKISAYEVWNEPNAAFFYSPKPDPASYTELLKAAYPKIKAADPNATVIGGVVGSGVTIGDTTMNPVDFVEGMYAAGAEGSFDALSFHPYQYTTKFSEGADLANSPINQLTDIRNLMVANGDASKQIWSSEYGLPTNVVGEQQQADYIQDMVTDWRTLPYAGPAFIYTLRDTNTGSTNDEDNFGVYRTDWTPKAAVAVIKSLTASAAADPGVALTALTSPLDSSRMVTLTDPAATPAQQLAAVAAADPTVAGRLQTLTAQLADASTEAADPAVAKQLSTLNRQLASVESVAPADTVTTGNTSPGEQRRLAAGAEGNPAAAKRPAAVVDRDEVAQTAGRENEAGPAPSATPDSDDSTTGAAAAPKPAPRDTPRASTRDDSRGAPTRSRSDDSSDRHPGRPGAHRDRADAGKGSGDHQRRGAEAGSGGR</sequence>
<accession>A0A1G4WN71</accession>
<dbReference type="Gene3D" id="3.20.20.80">
    <property type="entry name" value="Glycosidases"/>
    <property type="match status" value="1"/>
</dbReference>
<dbReference type="EMBL" id="FMUB01000008">
    <property type="protein sequence ID" value="SCX25424.1"/>
    <property type="molecule type" value="Genomic_DNA"/>
</dbReference>
<keyword evidence="2 3" id="KW-0326">Glycosidase</keyword>
<dbReference type="InterPro" id="IPR051923">
    <property type="entry name" value="Glycosyl_Hydrolase_39"/>
</dbReference>
<dbReference type="SUPFAM" id="SSF51445">
    <property type="entry name" value="(Trans)glycosidases"/>
    <property type="match status" value="1"/>
</dbReference>
<dbReference type="RefSeq" id="WP_139170034.1">
    <property type="nucleotide sequence ID" value="NZ_FMUB01000008.1"/>
</dbReference>
<evidence type="ECO:0000256" key="1">
    <source>
        <dbReference type="ARBA" id="ARBA00022801"/>
    </source>
</evidence>
<feature type="compositionally biased region" description="Low complexity" evidence="4">
    <location>
        <begin position="497"/>
        <end position="518"/>
    </location>
</feature>
<feature type="compositionally biased region" description="Basic and acidic residues" evidence="4">
    <location>
        <begin position="521"/>
        <end position="575"/>
    </location>
</feature>
<feature type="compositionally biased region" description="Low complexity" evidence="4">
    <location>
        <begin position="465"/>
        <end position="475"/>
    </location>
</feature>
<dbReference type="GO" id="GO:0004553">
    <property type="term" value="F:hydrolase activity, hydrolyzing O-glycosyl compounds"/>
    <property type="evidence" value="ECO:0007669"/>
    <property type="project" value="InterPro"/>
</dbReference>
<gene>
    <name evidence="6" type="ORF">SAMN02799620_03848</name>
</gene>
<evidence type="ECO:0000256" key="2">
    <source>
        <dbReference type="ARBA" id="ARBA00023295"/>
    </source>
</evidence>
<reference evidence="7" key="1">
    <citation type="submission" date="2016-10" db="EMBL/GenBank/DDBJ databases">
        <authorList>
            <person name="Varghese N."/>
            <person name="Submissions S."/>
        </authorList>
    </citation>
    <scope>NUCLEOTIDE SEQUENCE [LARGE SCALE GENOMIC DNA]</scope>
    <source>
        <strain evidence="7">UNC267MFSha1.1M11</strain>
    </source>
</reference>